<proteinExistence type="predicted"/>
<gene>
    <name evidence="2" type="ORF">SAMN05421543_103170</name>
</gene>
<dbReference type="RefSeq" id="WP_074950044.1">
    <property type="nucleotide sequence ID" value="NZ_FPBV01000003.1"/>
</dbReference>
<dbReference type="STRING" id="392015.SAMN05421543_103170"/>
<sequence>MKGSAKRYVIQVSVSMAVYIVSLLLSIWLLQTYPHGGWRLPIAVLPVLPLCVVVWAAIQFVSGLDELQRSIHLQAVTFSFLVTVVLTLTYGFLEQAGLPHIPVLYVPLLMCALWGIGAGVASRKYR</sequence>
<name>A0A1I7H0X4_9BACL</name>
<accession>A0A1I7H0X4</accession>
<evidence type="ECO:0000313" key="2">
    <source>
        <dbReference type="EMBL" id="SFU54325.1"/>
    </source>
</evidence>
<dbReference type="EMBL" id="FPBV01000003">
    <property type="protein sequence ID" value="SFU54325.1"/>
    <property type="molecule type" value="Genomic_DNA"/>
</dbReference>
<keyword evidence="1" id="KW-0472">Membrane</keyword>
<dbReference type="AlphaFoldDB" id="A0A1I7H0X4"/>
<feature type="transmembrane region" description="Helical" evidence="1">
    <location>
        <begin position="42"/>
        <end position="61"/>
    </location>
</feature>
<evidence type="ECO:0000313" key="3">
    <source>
        <dbReference type="Proteomes" id="UP000183508"/>
    </source>
</evidence>
<keyword evidence="3" id="KW-1185">Reference proteome</keyword>
<reference evidence="3" key="1">
    <citation type="submission" date="2016-10" db="EMBL/GenBank/DDBJ databases">
        <authorList>
            <person name="Varghese N."/>
        </authorList>
    </citation>
    <scope>NUCLEOTIDE SEQUENCE [LARGE SCALE GENOMIC DNA]</scope>
    <source>
        <strain evidence="3">DSM 17980</strain>
    </source>
</reference>
<dbReference type="OrthoDB" id="6107348at2"/>
<protein>
    <submittedName>
        <fullName evidence="2">Uncharacterized protein</fullName>
    </submittedName>
</protein>
<organism evidence="2 3">
    <name type="scientific">Alicyclobacillus macrosporangiidus</name>
    <dbReference type="NCBI Taxonomy" id="392015"/>
    <lineage>
        <taxon>Bacteria</taxon>
        <taxon>Bacillati</taxon>
        <taxon>Bacillota</taxon>
        <taxon>Bacilli</taxon>
        <taxon>Bacillales</taxon>
        <taxon>Alicyclobacillaceae</taxon>
        <taxon>Alicyclobacillus</taxon>
    </lineage>
</organism>
<dbReference type="Proteomes" id="UP000183508">
    <property type="component" value="Unassembled WGS sequence"/>
</dbReference>
<evidence type="ECO:0000256" key="1">
    <source>
        <dbReference type="SAM" id="Phobius"/>
    </source>
</evidence>
<keyword evidence="1" id="KW-0812">Transmembrane</keyword>
<keyword evidence="1" id="KW-1133">Transmembrane helix</keyword>
<feature type="transmembrane region" description="Helical" evidence="1">
    <location>
        <begin position="73"/>
        <end position="93"/>
    </location>
</feature>
<feature type="transmembrane region" description="Helical" evidence="1">
    <location>
        <begin position="99"/>
        <end position="121"/>
    </location>
</feature>
<feature type="transmembrane region" description="Helical" evidence="1">
    <location>
        <begin position="12"/>
        <end position="30"/>
    </location>
</feature>